<dbReference type="GO" id="GO:0043022">
    <property type="term" value="F:ribosome binding"/>
    <property type="evidence" value="ECO:0007669"/>
    <property type="project" value="TreeGrafter"/>
</dbReference>
<dbReference type="AlphaFoldDB" id="A0A1D3DB49"/>
<dbReference type="GO" id="GO:0000049">
    <property type="term" value="F:tRNA binding"/>
    <property type="evidence" value="ECO:0007669"/>
    <property type="project" value="TreeGrafter"/>
</dbReference>
<accession>A0A1D3DB49</accession>
<protein>
    <recommendedName>
        <fullName evidence="5">Translation initiation factor beta propellor-like domain-containing protein</fullName>
    </recommendedName>
</protein>
<gene>
    <name evidence="6" type="ORF">cyc_08771</name>
</gene>
<evidence type="ECO:0000256" key="4">
    <source>
        <dbReference type="ARBA" id="ARBA00022917"/>
    </source>
</evidence>
<evidence type="ECO:0000256" key="1">
    <source>
        <dbReference type="ARBA" id="ARBA00022540"/>
    </source>
</evidence>
<sequence>MQQVFFFALLCLAERSFFGKAALSFEVWRPPPSLERLFVYLSVAVRAFAALHACLLRIFNAFVFCIVAFSRRIACACARSCILPSWLQGGLEPPLLPAAASFRVAVGENYGGVGDCWAVSLGPPQHPQAISALQHLQRLALQQQQQQQQPQEESRLSLYCCVRRISKKVVQDVKWSPTRDEFVLIEGKSPSDIVLLDRQGRTQFVFPRRYRNFVSFCPFGQMAVIAGFGNLAGEPVQRLQFDELYHIAWKPEVPPLPPRRNERLLALAENQAFRPRGAAQQRGITARIMNGEALDESELPEELRRQREQMRRRKTAAAAAKKKETEIVELEWRRRTMMLSELLCSSS</sequence>
<dbReference type="VEuPathDB" id="ToxoDB:LOC34624399"/>
<evidence type="ECO:0000259" key="5">
    <source>
        <dbReference type="Pfam" id="PF08662"/>
    </source>
</evidence>
<dbReference type="VEuPathDB" id="ToxoDB:cyc_08771"/>
<keyword evidence="4" id="KW-0648">Protein biosynthesis</keyword>
<reference evidence="6 7" key="1">
    <citation type="journal article" date="2016" name="BMC Genomics">
        <title>Comparative genomics reveals Cyclospora cayetanensis possesses coccidia-like metabolism and invasion components but unique surface antigens.</title>
        <authorList>
            <person name="Liu S."/>
            <person name="Wang L."/>
            <person name="Zheng H."/>
            <person name="Xu Z."/>
            <person name="Roellig D.M."/>
            <person name="Li N."/>
            <person name="Frace M.A."/>
            <person name="Tang K."/>
            <person name="Arrowood M.J."/>
            <person name="Moss D.M."/>
            <person name="Zhang L."/>
            <person name="Feng Y."/>
            <person name="Xiao L."/>
        </authorList>
    </citation>
    <scope>NUCLEOTIDE SEQUENCE [LARGE SCALE GENOMIC DNA]</scope>
    <source>
        <strain evidence="6 7">CHN_HEN01</strain>
    </source>
</reference>
<keyword evidence="1" id="KW-0396">Initiation factor</keyword>
<comment type="caution">
    <text evidence="6">The sequence shown here is derived from an EMBL/GenBank/DDBJ whole genome shotgun (WGS) entry which is preliminary data.</text>
</comment>
<dbReference type="InParanoid" id="A0A1D3DB49"/>
<dbReference type="GO" id="GO:0003743">
    <property type="term" value="F:translation initiation factor activity"/>
    <property type="evidence" value="ECO:0007669"/>
    <property type="project" value="UniProtKB-KW"/>
</dbReference>
<proteinExistence type="predicted"/>
<dbReference type="GO" id="GO:0022627">
    <property type="term" value="C:cytosolic small ribosomal subunit"/>
    <property type="evidence" value="ECO:0007669"/>
    <property type="project" value="TreeGrafter"/>
</dbReference>
<dbReference type="Proteomes" id="UP000095192">
    <property type="component" value="Unassembled WGS sequence"/>
</dbReference>
<name>A0A1D3DB49_9EIME</name>
<keyword evidence="2" id="KW-0853">WD repeat</keyword>
<dbReference type="InterPro" id="IPR011387">
    <property type="entry name" value="TIF2A"/>
</dbReference>
<evidence type="ECO:0000313" key="7">
    <source>
        <dbReference type="Proteomes" id="UP000095192"/>
    </source>
</evidence>
<dbReference type="PANTHER" id="PTHR13227:SF0">
    <property type="entry name" value="EUKARYOTIC TRANSLATION INITIATION FACTOR 2A"/>
    <property type="match status" value="1"/>
</dbReference>
<keyword evidence="3" id="KW-0677">Repeat</keyword>
<dbReference type="GO" id="GO:0003729">
    <property type="term" value="F:mRNA binding"/>
    <property type="evidence" value="ECO:0007669"/>
    <property type="project" value="TreeGrafter"/>
</dbReference>
<dbReference type="PANTHER" id="PTHR13227">
    <property type="entry name" value="EUKARYOTIC TRANSLATION INITIATION FACTOR 2A"/>
    <property type="match status" value="1"/>
</dbReference>
<feature type="domain" description="Translation initiation factor beta propellor-like" evidence="5">
    <location>
        <begin position="163"/>
        <end position="234"/>
    </location>
</feature>
<dbReference type="Pfam" id="PF08662">
    <property type="entry name" value="eIF2A"/>
    <property type="match status" value="1"/>
</dbReference>
<evidence type="ECO:0000256" key="3">
    <source>
        <dbReference type="ARBA" id="ARBA00022737"/>
    </source>
</evidence>
<dbReference type="EMBL" id="JROU02000009">
    <property type="protein sequence ID" value="OEH80683.1"/>
    <property type="molecule type" value="Genomic_DNA"/>
</dbReference>
<organism evidence="6 7">
    <name type="scientific">Cyclospora cayetanensis</name>
    <dbReference type="NCBI Taxonomy" id="88456"/>
    <lineage>
        <taxon>Eukaryota</taxon>
        <taxon>Sar</taxon>
        <taxon>Alveolata</taxon>
        <taxon>Apicomplexa</taxon>
        <taxon>Conoidasida</taxon>
        <taxon>Coccidia</taxon>
        <taxon>Eucoccidiorida</taxon>
        <taxon>Eimeriorina</taxon>
        <taxon>Eimeriidae</taxon>
        <taxon>Cyclospora</taxon>
    </lineage>
</organism>
<evidence type="ECO:0000313" key="6">
    <source>
        <dbReference type="EMBL" id="OEH80683.1"/>
    </source>
</evidence>
<evidence type="ECO:0000256" key="2">
    <source>
        <dbReference type="ARBA" id="ARBA00022574"/>
    </source>
</evidence>
<dbReference type="InterPro" id="IPR013979">
    <property type="entry name" value="TIF_beta_prop-like"/>
</dbReference>
<keyword evidence="7" id="KW-1185">Reference proteome</keyword>